<feature type="region of interest" description="Disordered" evidence="1">
    <location>
        <begin position="228"/>
        <end position="310"/>
    </location>
</feature>
<dbReference type="EMBL" id="CADCUV010000054">
    <property type="protein sequence ID" value="CAA9402110.1"/>
    <property type="molecule type" value="Genomic_DNA"/>
</dbReference>
<reference evidence="2" key="1">
    <citation type="submission" date="2020-02" db="EMBL/GenBank/DDBJ databases">
        <authorList>
            <person name="Meier V. D."/>
        </authorList>
    </citation>
    <scope>NUCLEOTIDE SEQUENCE</scope>
    <source>
        <strain evidence="2">AVDCRST_MAG22</strain>
    </source>
</reference>
<feature type="compositionally biased region" description="Basic residues" evidence="1">
    <location>
        <begin position="41"/>
        <end position="76"/>
    </location>
</feature>
<feature type="non-terminal residue" evidence="2">
    <location>
        <position position="1"/>
    </location>
</feature>
<feature type="non-terminal residue" evidence="2">
    <location>
        <position position="310"/>
    </location>
</feature>
<feature type="compositionally biased region" description="Basic residues" evidence="1">
    <location>
        <begin position="1"/>
        <end position="14"/>
    </location>
</feature>
<feature type="compositionally biased region" description="Basic residues" evidence="1">
    <location>
        <begin position="158"/>
        <end position="173"/>
    </location>
</feature>
<feature type="region of interest" description="Disordered" evidence="1">
    <location>
        <begin position="133"/>
        <end position="215"/>
    </location>
</feature>
<protein>
    <submittedName>
        <fullName evidence="2">Integral membrane protein</fullName>
    </submittedName>
</protein>
<feature type="compositionally biased region" description="Basic and acidic residues" evidence="1">
    <location>
        <begin position="256"/>
        <end position="275"/>
    </location>
</feature>
<feature type="compositionally biased region" description="Gly residues" evidence="1">
    <location>
        <begin position="78"/>
        <end position="91"/>
    </location>
</feature>
<gene>
    <name evidence="2" type="ORF">AVDCRST_MAG22-1168</name>
</gene>
<accession>A0A6J4P208</accession>
<evidence type="ECO:0000256" key="1">
    <source>
        <dbReference type="SAM" id="MobiDB-lite"/>
    </source>
</evidence>
<feature type="compositionally biased region" description="Low complexity" evidence="1">
    <location>
        <begin position="174"/>
        <end position="200"/>
    </location>
</feature>
<dbReference type="AlphaFoldDB" id="A0A6J4P208"/>
<sequence>GARPRRRPRPRRARGPAPRRPPDVARAGRDLRGGRPASLPRGRHPLRRRRRPRARDRRVRRGPRRALRAPRLRLARPRGGGQARAGPGGPAAGLRTARGGPRPGGIPGGVGALLRAGAGLRGRRVRRQLRLPRGAGPAGRERCGVGADGPRTGGGGRLRVRRLRGAGARHRARGGPQPARYGRLAPGDGARDAAAASSGGARRRAVPTIRGGPYTGVHARFQSTLSAVRDLAPPPRTPVRGRPYRCRPLPPLSRLLPDHHPGLPDPLRRPAERAYPRPGAPDPAQRAPDGPLGPPAPAAPRKTPRRDTVV</sequence>
<feature type="compositionally biased region" description="Basic and acidic residues" evidence="1">
    <location>
        <begin position="20"/>
        <end position="33"/>
    </location>
</feature>
<name>A0A6J4P208_9ACTN</name>
<feature type="region of interest" description="Disordered" evidence="1">
    <location>
        <begin position="1"/>
        <end position="107"/>
    </location>
</feature>
<organism evidence="2">
    <name type="scientific">uncultured Rubrobacteraceae bacterium</name>
    <dbReference type="NCBI Taxonomy" id="349277"/>
    <lineage>
        <taxon>Bacteria</taxon>
        <taxon>Bacillati</taxon>
        <taxon>Actinomycetota</taxon>
        <taxon>Rubrobacteria</taxon>
        <taxon>Rubrobacterales</taxon>
        <taxon>Rubrobacteraceae</taxon>
        <taxon>environmental samples</taxon>
    </lineage>
</organism>
<proteinExistence type="predicted"/>
<evidence type="ECO:0000313" key="2">
    <source>
        <dbReference type="EMBL" id="CAA9402110.1"/>
    </source>
</evidence>